<dbReference type="GO" id="GO:0004528">
    <property type="term" value="F:phosphodiesterase I activity"/>
    <property type="evidence" value="ECO:0007669"/>
    <property type="project" value="UniProtKB-EC"/>
</dbReference>
<dbReference type="InterPro" id="IPR011856">
    <property type="entry name" value="tRNA_endonuc-like_dom_sf"/>
</dbReference>
<evidence type="ECO:0000256" key="9">
    <source>
        <dbReference type="ARBA" id="ARBA00022842"/>
    </source>
</evidence>
<evidence type="ECO:0000259" key="11">
    <source>
        <dbReference type="SMART" id="SM00990"/>
    </source>
</evidence>
<dbReference type="EC" id="3.1.4.1" evidence="5"/>
<evidence type="ECO:0000256" key="2">
    <source>
        <dbReference type="ARBA" id="ARBA00001936"/>
    </source>
</evidence>
<proteinExistence type="inferred from homology"/>
<evidence type="ECO:0000256" key="3">
    <source>
        <dbReference type="ARBA" id="ARBA00001946"/>
    </source>
</evidence>
<dbReference type="RefSeq" id="WP_206562519.1">
    <property type="nucleotide sequence ID" value="NZ_JAFKCZ010000023.1"/>
</dbReference>
<keyword evidence="10" id="KW-0464">Manganese</keyword>
<comment type="cofactor">
    <cofactor evidence="2">
        <name>Mn(2+)</name>
        <dbReference type="ChEBI" id="CHEBI:29035"/>
    </cofactor>
</comment>
<protein>
    <recommendedName>
        <fullName evidence="5">phosphodiesterase I</fullName>
        <ecNumber evidence="5">3.1.4.1</ecNumber>
    </recommendedName>
</protein>
<comment type="similarity">
    <text evidence="4">Belongs to the FAN1 family.</text>
</comment>
<comment type="cofactor">
    <cofactor evidence="3">
        <name>Mg(2+)</name>
        <dbReference type="ChEBI" id="CHEBI:18420"/>
    </cofactor>
</comment>
<comment type="caution">
    <text evidence="12">The sequence shown here is derived from an EMBL/GenBank/DDBJ whole genome shotgun (WGS) entry which is preliminary data.</text>
</comment>
<evidence type="ECO:0000313" key="13">
    <source>
        <dbReference type="Proteomes" id="UP000664303"/>
    </source>
</evidence>
<dbReference type="Proteomes" id="UP000664303">
    <property type="component" value="Unassembled WGS sequence"/>
</dbReference>
<dbReference type="GO" id="GO:0070336">
    <property type="term" value="F:flap-structured DNA binding"/>
    <property type="evidence" value="ECO:0007669"/>
    <property type="project" value="TreeGrafter"/>
</dbReference>
<dbReference type="GO" id="GO:0036297">
    <property type="term" value="P:interstrand cross-link repair"/>
    <property type="evidence" value="ECO:0007669"/>
    <property type="project" value="InterPro"/>
</dbReference>
<gene>
    <name evidence="12" type="ORF">JYP50_20910</name>
</gene>
<dbReference type="GO" id="GO:0046872">
    <property type="term" value="F:metal ion binding"/>
    <property type="evidence" value="ECO:0007669"/>
    <property type="project" value="UniProtKB-KW"/>
</dbReference>
<dbReference type="SMART" id="SM00990">
    <property type="entry name" value="VRR_NUC"/>
    <property type="match status" value="1"/>
</dbReference>
<evidence type="ECO:0000256" key="6">
    <source>
        <dbReference type="ARBA" id="ARBA00022722"/>
    </source>
</evidence>
<sequence length="558" mass="62861">MAGPAGGEAVALPPRYYRDNFLALCRTVEAQYGDLLTADERDWLAGFRALTVQAQCLYLRLVSRVGPWFRPRRLDYAEIGSLSAPLAELRAAGYLVAAEVLAVEELGRLYTRAELGGLFPRALRGLRGDKRAALAAIAQWSEAEGADLLAVARGADGEAPVAATGLDRMECLQLLFFGNRRQSLTDFILSDLGVATYHPYRLDRAHRLFPDRPSVEDYLACGRLADHYAVLREAGDDAGIVALARSLLDISVNHCASERRWWRLFNRVARQLERCGELDTALSLYRRSALHPARERAARVLEAQQDWRGAIALCREILDTPWGEEEREAARRILPRVQRRAGDTPARRPRDSFARLDLSLERAAERVELAAARALAADWAAVYYVENTLVNGLFGLAFWEEMFSPVAGAFHNPYQAVPADMYDGGFYRNRRSMLDRRLERLAEADLAAELGAAYRRYQGLQCHWVHWRALPLALVEAALARIPASHLLAMWRRMLFDPGECRRGFPDLLALGERPGEYCMIEVKGPGDALQESQKRWLRFFGEQDIPAAVAWVRWRDD</sequence>
<dbReference type="GO" id="GO:0017108">
    <property type="term" value="F:5'-flap endonuclease activity"/>
    <property type="evidence" value="ECO:0007669"/>
    <property type="project" value="TreeGrafter"/>
</dbReference>
<dbReference type="EMBL" id="JAFKCZ010000023">
    <property type="protein sequence ID" value="MBN7799071.1"/>
    <property type="molecule type" value="Genomic_DNA"/>
</dbReference>
<organism evidence="12 13">
    <name type="scientific">Parahaliea mediterranea</name>
    <dbReference type="NCBI Taxonomy" id="651086"/>
    <lineage>
        <taxon>Bacteria</taxon>
        <taxon>Pseudomonadati</taxon>
        <taxon>Pseudomonadota</taxon>
        <taxon>Gammaproteobacteria</taxon>
        <taxon>Cellvibrionales</taxon>
        <taxon>Halieaceae</taxon>
        <taxon>Parahaliea</taxon>
    </lineage>
</organism>
<keyword evidence="13" id="KW-1185">Reference proteome</keyword>
<keyword evidence="6" id="KW-0540">Nuclease</keyword>
<dbReference type="InterPro" id="IPR033315">
    <property type="entry name" value="Fan1-like"/>
</dbReference>
<dbReference type="InterPro" id="IPR049125">
    <property type="entry name" value="FAN1-like_WH"/>
</dbReference>
<keyword evidence="8" id="KW-0378">Hydrolase</keyword>
<reference evidence="12" key="1">
    <citation type="submission" date="2021-02" db="EMBL/GenBank/DDBJ databases">
        <title>PHA producing bacteria isolated from coastal sediment in Guangdong, Shenzhen.</title>
        <authorList>
            <person name="Zheng W."/>
            <person name="Yu S."/>
            <person name="Huang Y."/>
        </authorList>
    </citation>
    <scope>NUCLEOTIDE SEQUENCE</scope>
    <source>
        <strain evidence="12">TN14-10</strain>
    </source>
</reference>
<evidence type="ECO:0000256" key="10">
    <source>
        <dbReference type="ARBA" id="ARBA00023211"/>
    </source>
</evidence>
<dbReference type="PANTHER" id="PTHR15749:SF4">
    <property type="entry name" value="FANCONI-ASSOCIATED NUCLEASE 1"/>
    <property type="match status" value="1"/>
</dbReference>
<dbReference type="Pfam" id="PF21315">
    <property type="entry name" value="FAN1_HTH"/>
    <property type="match status" value="1"/>
</dbReference>
<dbReference type="Gene3D" id="3.40.1350.10">
    <property type="match status" value="1"/>
</dbReference>
<dbReference type="PANTHER" id="PTHR15749">
    <property type="entry name" value="FANCONI-ASSOCIATED NUCLEASE 1"/>
    <property type="match status" value="1"/>
</dbReference>
<accession>A0A939DJ28</accession>
<feature type="domain" description="VRR-NUC" evidence="11">
    <location>
        <begin position="441"/>
        <end position="555"/>
    </location>
</feature>
<evidence type="ECO:0000256" key="1">
    <source>
        <dbReference type="ARBA" id="ARBA00000983"/>
    </source>
</evidence>
<dbReference type="AlphaFoldDB" id="A0A939DJ28"/>
<keyword evidence="7" id="KW-0479">Metal-binding</keyword>
<keyword evidence="9" id="KW-0460">Magnesium</keyword>
<evidence type="ECO:0000256" key="8">
    <source>
        <dbReference type="ARBA" id="ARBA00022801"/>
    </source>
</evidence>
<dbReference type="GO" id="GO:0008409">
    <property type="term" value="F:5'-3' exonuclease activity"/>
    <property type="evidence" value="ECO:0007669"/>
    <property type="project" value="TreeGrafter"/>
</dbReference>
<dbReference type="InterPro" id="IPR014883">
    <property type="entry name" value="VRR_NUC"/>
</dbReference>
<evidence type="ECO:0000256" key="4">
    <source>
        <dbReference type="ARBA" id="ARBA00005533"/>
    </source>
</evidence>
<comment type="catalytic activity">
    <reaction evidence="1">
        <text>Hydrolytically removes 5'-nucleotides successively from the 3'-hydroxy termini of 3'-hydroxy-terminated oligonucleotides.</text>
        <dbReference type="EC" id="3.1.4.1"/>
    </reaction>
</comment>
<evidence type="ECO:0000313" key="12">
    <source>
        <dbReference type="EMBL" id="MBN7799071.1"/>
    </source>
</evidence>
<evidence type="ECO:0000256" key="7">
    <source>
        <dbReference type="ARBA" id="ARBA00022723"/>
    </source>
</evidence>
<name>A0A939DJ28_9GAMM</name>
<evidence type="ECO:0000256" key="5">
    <source>
        <dbReference type="ARBA" id="ARBA00012029"/>
    </source>
</evidence>
<dbReference type="Pfam" id="PF08774">
    <property type="entry name" value="VRR_NUC"/>
    <property type="match status" value="1"/>
</dbReference>